<organism evidence="3 4">
    <name type="scientific">Colletotrichum tamarilloi</name>
    <dbReference type="NCBI Taxonomy" id="1209934"/>
    <lineage>
        <taxon>Eukaryota</taxon>
        <taxon>Fungi</taxon>
        <taxon>Dikarya</taxon>
        <taxon>Ascomycota</taxon>
        <taxon>Pezizomycotina</taxon>
        <taxon>Sordariomycetes</taxon>
        <taxon>Hypocreomycetidae</taxon>
        <taxon>Glomerellales</taxon>
        <taxon>Glomerellaceae</taxon>
        <taxon>Colletotrichum</taxon>
        <taxon>Colletotrichum acutatum species complex</taxon>
    </lineage>
</organism>
<gene>
    <name evidence="3" type="ORF">CTAM01_16575</name>
</gene>
<dbReference type="GeneID" id="85416806"/>
<feature type="domain" description="DNA/RNA-binding" evidence="2">
    <location>
        <begin position="389"/>
        <end position="492"/>
    </location>
</feature>
<dbReference type="Pfam" id="PF10373">
    <property type="entry name" value="EST1_DNA_bind"/>
    <property type="match status" value="1"/>
</dbReference>
<keyword evidence="4" id="KW-1185">Reference proteome</keyword>
<dbReference type="RefSeq" id="XP_060372851.1">
    <property type="nucleotide sequence ID" value="XM_060532568.1"/>
</dbReference>
<dbReference type="InterPro" id="IPR011990">
    <property type="entry name" value="TPR-like_helical_dom_sf"/>
</dbReference>
<feature type="compositionally biased region" description="Basic and acidic residues" evidence="1">
    <location>
        <begin position="176"/>
        <end position="207"/>
    </location>
</feature>
<dbReference type="Gene3D" id="1.25.40.10">
    <property type="entry name" value="Tetratricopeptide repeat domain"/>
    <property type="match status" value="1"/>
</dbReference>
<protein>
    <recommendedName>
        <fullName evidence="2">DNA/RNA-binding domain-containing protein</fullName>
    </recommendedName>
</protein>
<dbReference type="PANTHER" id="PTHR15696:SF0">
    <property type="entry name" value="TELOMERASE-BINDING PROTEIN EST1A"/>
    <property type="match status" value="1"/>
</dbReference>
<proteinExistence type="predicted"/>
<dbReference type="EMBL" id="MLFU01000237">
    <property type="protein sequence ID" value="KAK1471318.1"/>
    <property type="molecule type" value="Genomic_DNA"/>
</dbReference>
<dbReference type="PANTHER" id="PTHR15696">
    <property type="entry name" value="SMG-7 SUPPRESSOR WITH MORPHOLOGICAL EFFECT ON GENITALIA PROTEIN 7"/>
    <property type="match status" value="1"/>
</dbReference>
<evidence type="ECO:0000313" key="3">
    <source>
        <dbReference type="EMBL" id="KAK1471318.1"/>
    </source>
</evidence>
<evidence type="ECO:0000313" key="4">
    <source>
        <dbReference type="Proteomes" id="UP001227543"/>
    </source>
</evidence>
<evidence type="ECO:0000259" key="2">
    <source>
        <dbReference type="Pfam" id="PF10373"/>
    </source>
</evidence>
<dbReference type="Proteomes" id="UP001227543">
    <property type="component" value="Unassembled WGS sequence"/>
</dbReference>
<reference evidence="3 4" key="1">
    <citation type="submission" date="2016-10" db="EMBL/GenBank/DDBJ databases">
        <title>The genome sequence of Colletotrichum fioriniae PJ7.</title>
        <authorList>
            <person name="Baroncelli R."/>
        </authorList>
    </citation>
    <scope>NUCLEOTIDE SEQUENCE [LARGE SCALE GENOMIC DNA]</scope>
    <source>
        <strain evidence="3 4">Tom-12</strain>
    </source>
</reference>
<dbReference type="InterPro" id="IPR045153">
    <property type="entry name" value="Est1/Ebs1-like"/>
</dbReference>
<feature type="compositionally biased region" description="Basic and acidic residues" evidence="1">
    <location>
        <begin position="118"/>
        <end position="127"/>
    </location>
</feature>
<feature type="region of interest" description="Disordered" evidence="1">
    <location>
        <begin position="48"/>
        <end position="218"/>
    </location>
</feature>
<sequence>MTRNSRGMGLDLSKRGTNDRKCAYCNDYTFPVNPTKSDVVRHFQDFGHEKHGSDQNELVERTWLQFKGHQRMTPSSSSSQPPPEPSASKLEAIDKDDPSVHDSVAGHREQGAISPSSEKNEWKESDQRSSQPKRSRARMPNQNSGVCRAEDSDLQRDPAHKAGRLWTPEEGASTPRRTDVGRSREKDGADHPRADSNRSFERPRSSDFDNTEVLIKQPETRPISQEKLVAEVKGIYAGLVMVESKCIEVDNAQSSNNETNPKLNHEQWQALVALHRNLLHEHHDFFLASQHPSASPALRGLASKYAMPARMWRHGIHTFLELLRHRLPASREHMLTFIHLAYSMMDLLYEAVPAFEDTWIECLGDLGRYRMAIEDDDLENREVWTSVSRHWYSKASDKAPQTGRLYHHLAILARPNALQQLFYYTKSLCVPVPFLSARESIMALFDPHLHGTQTRLQDIDATFVRAHAILFSGKNADQLSSSINEFIDSLNNHIERHTHRWLDSAYYISIALGCSLLEYGSESNPILRAIKSGRAEDADVPMERAETVAAPTQKFLDALDFAARTHNIVLNRSDDDNIRPYLHVTLSLLHHLSQYPAAMGLVEKKMPWKLIALILNTIKSKDIPTEAIKIIESEDFPRPDKGDPLPLPDDFAQRGLLWVDKYYPSDWFTATKLDDDERYWESRSMMYERSIRCVWLGCRLAASGKWLTYREGQFRATSEASKMSLGRSPWKL</sequence>
<comment type="caution">
    <text evidence="3">The sequence shown here is derived from an EMBL/GenBank/DDBJ whole genome shotgun (WGS) entry which is preliminary data.</text>
</comment>
<dbReference type="SUPFAM" id="SSF48452">
    <property type="entry name" value="TPR-like"/>
    <property type="match status" value="1"/>
</dbReference>
<feature type="compositionally biased region" description="Basic and acidic residues" evidence="1">
    <location>
        <begin position="148"/>
        <end position="160"/>
    </location>
</feature>
<name>A0ABQ9QI49_9PEZI</name>
<dbReference type="InterPro" id="IPR018834">
    <property type="entry name" value="DNA/RNA-bd_Est1-type"/>
</dbReference>
<accession>A0ABQ9QI49</accession>
<evidence type="ECO:0000256" key="1">
    <source>
        <dbReference type="SAM" id="MobiDB-lite"/>
    </source>
</evidence>
<feature type="compositionally biased region" description="Basic and acidic residues" evidence="1">
    <location>
        <begin position="48"/>
        <end position="60"/>
    </location>
</feature>
<feature type="compositionally biased region" description="Basic and acidic residues" evidence="1">
    <location>
        <begin position="91"/>
        <end position="110"/>
    </location>
</feature>